<evidence type="ECO:0000259" key="6">
    <source>
        <dbReference type="Pfam" id="PF00535"/>
    </source>
</evidence>
<dbReference type="Pfam" id="PF09837">
    <property type="entry name" value="DUF2064"/>
    <property type="match status" value="1"/>
</dbReference>
<dbReference type="NCBIfam" id="TIGR04282">
    <property type="entry name" value="glyco_like_cofC"/>
    <property type="match status" value="1"/>
</dbReference>
<dbReference type="Gene3D" id="3.90.550.10">
    <property type="entry name" value="Spore Coat Polysaccharide Biosynthesis Protein SpsA, Chain A"/>
    <property type="match status" value="2"/>
</dbReference>
<evidence type="ECO:0000256" key="3">
    <source>
        <dbReference type="ARBA" id="ARBA00022676"/>
    </source>
</evidence>
<dbReference type="GO" id="GO:0005886">
    <property type="term" value="C:plasma membrane"/>
    <property type="evidence" value="ECO:0007669"/>
    <property type="project" value="UniProtKB-SubCell"/>
</dbReference>
<dbReference type="OrthoDB" id="5291101at2"/>
<keyword evidence="4" id="KW-0808">Transferase</keyword>
<dbReference type="InterPro" id="IPR026461">
    <property type="entry name" value="Trfase_2_rSAM/seldom_assoc"/>
</dbReference>
<dbReference type="CDD" id="cd02522">
    <property type="entry name" value="GT_2_like_a"/>
    <property type="match status" value="1"/>
</dbReference>
<keyword evidence="2" id="KW-1003">Cell membrane</keyword>
<dbReference type="GO" id="GO:0016757">
    <property type="term" value="F:glycosyltransferase activity"/>
    <property type="evidence" value="ECO:0007669"/>
    <property type="project" value="UniProtKB-KW"/>
</dbReference>
<dbReference type="InterPro" id="IPR018641">
    <property type="entry name" value="Trfase_1_rSAM/seldom-assoc"/>
</dbReference>
<keyword evidence="3" id="KW-0328">Glycosyltransferase</keyword>
<accession>A0A1E8CH53</accession>
<dbReference type="RefSeq" id="WP_070118817.1">
    <property type="nucleotide sequence ID" value="NZ_MASR01000002.1"/>
</dbReference>
<dbReference type="Proteomes" id="UP000175669">
    <property type="component" value="Unassembled WGS sequence"/>
</dbReference>
<evidence type="ECO:0000256" key="2">
    <source>
        <dbReference type="ARBA" id="ARBA00022475"/>
    </source>
</evidence>
<dbReference type="SUPFAM" id="SSF53448">
    <property type="entry name" value="Nucleotide-diphospho-sugar transferases"/>
    <property type="match status" value="2"/>
</dbReference>
<name>A0A1E8CH53_9GAMM</name>
<proteinExistence type="predicted"/>
<dbReference type="PANTHER" id="PTHR43646:SF2">
    <property type="entry name" value="GLYCOSYLTRANSFERASE 2-LIKE DOMAIN-CONTAINING PROTEIN"/>
    <property type="match status" value="1"/>
</dbReference>
<keyword evidence="8" id="KW-1185">Reference proteome</keyword>
<dbReference type="PANTHER" id="PTHR43646">
    <property type="entry name" value="GLYCOSYLTRANSFERASE"/>
    <property type="match status" value="1"/>
</dbReference>
<dbReference type="STRING" id="1524254.PHACT_13585"/>
<dbReference type="InterPro" id="IPR001173">
    <property type="entry name" value="Glyco_trans_2-like"/>
</dbReference>
<gene>
    <name evidence="7" type="ORF">PHACT_13585</name>
</gene>
<dbReference type="Pfam" id="PF00535">
    <property type="entry name" value="Glycos_transf_2"/>
    <property type="match status" value="1"/>
</dbReference>
<dbReference type="AlphaFoldDB" id="A0A1E8CH53"/>
<dbReference type="NCBIfam" id="TIGR04283">
    <property type="entry name" value="glyco_like_mftF"/>
    <property type="match status" value="1"/>
</dbReference>
<evidence type="ECO:0000256" key="1">
    <source>
        <dbReference type="ARBA" id="ARBA00004236"/>
    </source>
</evidence>
<comment type="subcellular location">
    <subcellularLocation>
        <location evidence="1">Cell membrane</location>
    </subcellularLocation>
</comment>
<comment type="caution">
    <text evidence="7">The sequence shown here is derived from an EMBL/GenBank/DDBJ whole genome shotgun (WGS) entry which is preliminary data.</text>
</comment>
<reference evidence="8" key="1">
    <citation type="submission" date="2016-07" db="EMBL/GenBank/DDBJ databases">
        <authorList>
            <person name="Florea S."/>
            <person name="Webb J.S."/>
            <person name="Jaromczyk J."/>
            <person name="Schardl C.L."/>
        </authorList>
    </citation>
    <scope>NUCLEOTIDE SEQUENCE [LARGE SCALE GENOMIC DNA]</scope>
    <source>
        <strain evidence="8">KCTC 42131</strain>
    </source>
</reference>
<keyword evidence="5" id="KW-0472">Membrane</keyword>
<dbReference type="InterPro" id="IPR029044">
    <property type="entry name" value="Nucleotide-diphossugar_trans"/>
</dbReference>
<protein>
    <recommendedName>
        <fullName evidence="6">Glycosyltransferase 2-like domain-containing protein</fullName>
    </recommendedName>
</protein>
<feature type="domain" description="Glycosyltransferase 2-like" evidence="6">
    <location>
        <begin position="5"/>
        <end position="124"/>
    </location>
</feature>
<evidence type="ECO:0000313" key="8">
    <source>
        <dbReference type="Proteomes" id="UP000175669"/>
    </source>
</evidence>
<organism evidence="7 8">
    <name type="scientific">Pseudohongiella acticola</name>
    <dbReference type="NCBI Taxonomy" id="1524254"/>
    <lineage>
        <taxon>Bacteria</taxon>
        <taxon>Pseudomonadati</taxon>
        <taxon>Pseudomonadota</taxon>
        <taxon>Gammaproteobacteria</taxon>
        <taxon>Pseudomonadales</taxon>
        <taxon>Pseudohongiellaceae</taxon>
        <taxon>Pseudohongiella</taxon>
    </lineage>
</organism>
<evidence type="ECO:0000256" key="4">
    <source>
        <dbReference type="ARBA" id="ARBA00022679"/>
    </source>
</evidence>
<sequence length="448" mass="49174">MYKISIIIPVLNEADTLRQQLPGLQHLREAGHQLIMVDGGSTDDSVAVAQGLVDLALHSEPGRARQMNAGALHATGDILLFLHIDTVLPQRAADLVSTALKGSEHCWGRFDVRLDGRQAAFRVIARAMNLRSRLTAVATGDQAIFVDRAVFTQMGGYPDVPLMEDVMISKALRKQSRPACVAEPVVCSSRRWQQHGIIATTWLMWRLRLAFFCGASPTSLHARYYPGHANGPENPGNPAHFRYPQARILFFAKAPIAGQVKTRLQPLLGEAGALALHQKLIRFGWQQLAQAALAPMQLWVSAHGKGGEEKFFATMADGLNLQYQSGRDLGERMHNATVNALRDADYVVVVGADCPSVDAVYVEQALTLLAAGESVVLGPAEDGGYVLIGLRSPTAPVFRDIDWGQSCVMQQTRERLQAAGISWRELAEKWDVDRPEDLVRLDSLPGWR</sequence>
<evidence type="ECO:0000313" key="7">
    <source>
        <dbReference type="EMBL" id="OFE11567.1"/>
    </source>
</evidence>
<dbReference type="EMBL" id="MASR01000002">
    <property type="protein sequence ID" value="OFE11567.1"/>
    <property type="molecule type" value="Genomic_DNA"/>
</dbReference>
<evidence type="ECO:0000256" key="5">
    <source>
        <dbReference type="ARBA" id="ARBA00023136"/>
    </source>
</evidence>